<name>A0A9Q1JK04_9CARY</name>
<evidence type="ECO:0000256" key="1">
    <source>
        <dbReference type="SAM" id="MobiDB-lite"/>
    </source>
</evidence>
<feature type="chain" id="PRO_5040189775" evidence="2">
    <location>
        <begin position="21"/>
        <end position="318"/>
    </location>
</feature>
<feature type="signal peptide" evidence="2">
    <location>
        <begin position="1"/>
        <end position="20"/>
    </location>
</feature>
<evidence type="ECO:0000313" key="3">
    <source>
        <dbReference type="EMBL" id="KAJ8420965.1"/>
    </source>
</evidence>
<organism evidence="3 4">
    <name type="scientific">Carnegiea gigantea</name>
    <dbReference type="NCBI Taxonomy" id="171969"/>
    <lineage>
        <taxon>Eukaryota</taxon>
        <taxon>Viridiplantae</taxon>
        <taxon>Streptophyta</taxon>
        <taxon>Embryophyta</taxon>
        <taxon>Tracheophyta</taxon>
        <taxon>Spermatophyta</taxon>
        <taxon>Magnoliopsida</taxon>
        <taxon>eudicotyledons</taxon>
        <taxon>Gunneridae</taxon>
        <taxon>Pentapetalae</taxon>
        <taxon>Caryophyllales</taxon>
        <taxon>Cactineae</taxon>
        <taxon>Cactaceae</taxon>
        <taxon>Cactoideae</taxon>
        <taxon>Echinocereeae</taxon>
        <taxon>Carnegiea</taxon>
    </lineage>
</organism>
<evidence type="ECO:0000256" key="2">
    <source>
        <dbReference type="SAM" id="SignalP"/>
    </source>
</evidence>
<evidence type="ECO:0000313" key="4">
    <source>
        <dbReference type="Proteomes" id="UP001153076"/>
    </source>
</evidence>
<keyword evidence="4" id="KW-1185">Reference proteome</keyword>
<dbReference type="Proteomes" id="UP001153076">
    <property type="component" value="Unassembled WGS sequence"/>
</dbReference>
<feature type="region of interest" description="Disordered" evidence="1">
    <location>
        <begin position="112"/>
        <end position="138"/>
    </location>
</feature>
<feature type="compositionally biased region" description="Basic and acidic residues" evidence="1">
    <location>
        <begin position="128"/>
        <end position="138"/>
    </location>
</feature>
<protein>
    <submittedName>
        <fullName evidence="3">Uncharacterized protein</fullName>
    </submittedName>
</protein>
<keyword evidence="2" id="KW-0732">Signal</keyword>
<gene>
    <name evidence="3" type="ORF">Cgig2_019214</name>
</gene>
<proteinExistence type="predicted"/>
<accession>A0A9Q1JK04</accession>
<reference evidence="3" key="1">
    <citation type="submission" date="2022-04" db="EMBL/GenBank/DDBJ databases">
        <title>Carnegiea gigantea Genome sequencing and assembly v2.</title>
        <authorList>
            <person name="Copetti D."/>
            <person name="Sanderson M.J."/>
            <person name="Burquez A."/>
            <person name="Wojciechowski M.F."/>
        </authorList>
    </citation>
    <scope>NUCLEOTIDE SEQUENCE</scope>
    <source>
        <strain evidence="3">SGP5-SGP5p</strain>
        <tissue evidence="3">Aerial part</tissue>
    </source>
</reference>
<dbReference type="OrthoDB" id="1750307at2759"/>
<dbReference type="AlphaFoldDB" id="A0A9Q1JK04"/>
<sequence length="318" mass="35451">MANNHRLILLILLAYSRVTSVAVARIVFVMEHNCPHRFSRQFGFHQDIPADIGFSILPSSKIMLRLHQVCIRYGTNSRVQSPSQCLSLERKFTLRFEEWWSKVFLTSSGTYPVGHSKRKRDSSSDQNIQRDEGPSDLKPKLKIFRSHKHLRSPVLETEDNTPQTKIPGVGAAISIAPIPAIPIPSVAMLAKAPDEVRLTPETSPAIACRQKLKSIVVCTPDEQGTSNVQGNGVENIMDILDCNPSPTKCMGDNSYINFKEKLAFVPLPSEVTISPQLSIYHPLCRISLAMIYVPMIRRVFVPPNDDDKAKSTPKADAP</sequence>
<dbReference type="EMBL" id="JAKOGI010003006">
    <property type="protein sequence ID" value="KAJ8420965.1"/>
    <property type="molecule type" value="Genomic_DNA"/>
</dbReference>
<comment type="caution">
    <text evidence="3">The sequence shown here is derived from an EMBL/GenBank/DDBJ whole genome shotgun (WGS) entry which is preliminary data.</text>
</comment>